<evidence type="ECO:0000259" key="5">
    <source>
        <dbReference type="Pfam" id="PF00692"/>
    </source>
</evidence>
<evidence type="ECO:0000256" key="4">
    <source>
        <dbReference type="ARBA" id="ARBA00023080"/>
    </source>
</evidence>
<dbReference type="PANTHER" id="PTHR11241:SF0">
    <property type="entry name" value="DEOXYURIDINE 5'-TRIPHOSPHATE NUCLEOTIDOHYDROLASE"/>
    <property type="match status" value="1"/>
</dbReference>
<dbReference type="KEGG" id="vg:18266474"/>
<evidence type="ECO:0000313" key="7">
    <source>
        <dbReference type="Proteomes" id="UP000202176"/>
    </source>
</evidence>
<dbReference type="CDD" id="cd07557">
    <property type="entry name" value="trimeric_dUTPase"/>
    <property type="match status" value="1"/>
</dbReference>
<sequence>MEVQRLSPDAKLPTKATPFSAGWDLFISEEAVVEAGTRKLLPTSIAVKIPVGYCGQLWTKSGLASKKSVEIGAGIIDSDYRGEVKVLFLNDSKENISLKKGDPIAQMVIVSIYADPIIEVSSLDSTQRGSMGFGMADEVGY</sequence>
<dbReference type="InterPro" id="IPR029054">
    <property type="entry name" value="dUTPase-like"/>
</dbReference>
<dbReference type="GO" id="GO:0006226">
    <property type="term" value="P:dUMP biosynthetic process"/>
    <property type="evidence" value="ECO:0007669"/>
    <property type="project" value="InterPro"/>
</dbReference>
<feature type="domain" description="dUTPase-like" evidence="5">
    <location>
        <begin position="10"/>
        <end position="134"/>
    </location>
</feature>
<protein>
    <recommendedName>
        <fullName evidence="2">dUTP diphosphatase</fullName>
        <ecNumber evidence="2">3.6.1.23</ecNumber>
    </recommendedName>
</protein>
<dbReference type="PANTHER" id="PTHR11241">
    <property type="entry name" value="DEOXYURIDINE 5'-TRIPHOSPHATE NUCLEOTIDOHYDROLASE"/>
    <property type="match status" value="1"/>
</dbReference>
<organism evidence="6 7">
    <name type="scientific">Pithovirus sibericum</name>
    <dbReference type="NCBI Taxonomy" id="1450746"/>
    <lineage>
        <taxon>Viruses</taxon>
        <taxon>Pithoviruses</taxon>
        <taxon>Orthopithovirinae</taxon>
        <taxon>Alphapithovirus</taxon>
        <taxon>Alphapithovirus sibericum</taxon>
    </lineage>
</organism>
<dbReference type="InterPro" id="IPR033704">
    <property type="entry name" value="dUTPase_trimeric"/>
</dbReference>
<name>W5S5G2_9VIRU</name>
<dbReference type="OrthoDB" id="12539at10239"/>
<evidence type="ECO:0000256" key="1">
    <source>
        <dbReference type="ARBA" id="ARBA00006581"/>
    </source>
</evidence>
<keyword evidence="7" id="KW-1185">Reference proteome</keyword>
<comment type="similarity">
    <text evidence="1">Belongs to the dUTPase family.</text>
</comment>
<dbReference type="GeneID" id="18266474"/>
<dbReference type="GO" id="GO:0004170">
    <property type="term" value="F:dUTP diphosphatase activity"/>
    <property type="evidence" value="ECO:0007669"/>
    <property type="project" value="UniProtKB-EC"/>
</dbReference>
<reference evidence="6 7" key="1">
    <citation type="journal article" date="2014" name="Proc. Natl. Acad. Sci. U.S.A.">
        <title>Thirty-thousand-year-old distant relative of giant icosahedral DNA viruses with a pandoravirus morphology.</title>
        <authorList>
            <person name="Legendre M."/>
            <person name="Bartoli J."/>
            <person name="Shmakova L."/>
            <person name="Jeudy S."/>
            <person name="Labadie K."/>
            <person name="Adrait A."/>
            <person name="Lescot M."/>
            <person name="Poirot O."/>
            <person name="Bertaux L."/>
            <person name="Bruley C."/>
            <person name="Coute Y."/>
            <person name="Rivkina E."/>
            <person name="Abergel C."/>
            <person name="Claverie J.M."/>
        </authorList>
    </citation>
    <scope>NUCLEOTIDE SEQUENCE [LARGE SCALE GENOMIC DNA]</scope>
    <source>
        <strain evidence="6">P1084-T</strain>
    </source>
</reference>
<gene>
    <name evidence="6" type="ORF">pv_447</name>
</gene>
<evidence type="ECO:0000256" key="2">
    <source>
        <dbReference type="ARBA" id="ARBA00012379"/>
    </source>
</evidence>
<dbReference type="EMBL" id="KF740664">
    <property type="protein sequence ID" value="AHH02013.1"/>
    <property type="molecule type" value="Genomic_DNA"/>
</dbReference>
<proteinExistence type="inferred from homology"/>
<keyword evidence="4" id="KW-0546">Nucleotide metabolism</keyword>
<dbReference type="Gene3D" id="2.70.40.10">
    <property type="match status" value="1"/>
</dbReference>
<dbReference type="GO" id="GO:0046081">
    <property type="term" value="P:dUTP catabolic process"/>
    <property type="evidence" value="ECO:0007669"/>
    <property type="project" value="InterPro"/>
</dbReference>
<dbReference type="Pfam" id="PF00692">
    <property type="entry name" value="dUTPase"/>
    <property type="match status" value="1"/>
</dbReference>
<dbReference type="NCBIfam" id="TIGR00576">
    <property type="entry name" value="dut"/>
    <property type="match status" value="1"/>
</dbReference>
<dbReference type="EC" id="3.6.1.23" evidence="2"/>
<dbReference type="NCBIfam" id="NF001862">
    <property type="entry name" value="PRK00601.1"/>
    <property type="match status" value="1"/>
</dbReference>
<dbReference type="GO" id="GO:0000287">
    <property type="term" value="F:magnesium ion binding"/>
    <property type="evidence" value="ECO:0007669"/>
    <property type="project" value="InterPro"/>
</dbReference>
<keyword evidence="3" id="KW-0378">Hydrolase</keyword>
<evidence type="ECO:0000313" key="6">
    <source>
        <dbReference type="EMBL" id="AHH02013.1"/>
    </source>
</evidence>
<evidence type="ECO:0000256" key="3">
    <source>
        <dbReference type="ARBA" id="ARBA00022801"/>
    </source>
</evidence>
<dbReference type="RefSeq" id="YP_009001348.1">
    <property type="nucleotide sequence ID" value="NC_023423.1"/>
</dbReference>
<accession>W5S5G2</accession>
<dbReference type="InterPro" id="IPR008181">
    <property type="entry name" value="dUTPase"/>
</dbReference>
<dbReference type="Proteomes" id="UP000202176">
    <property type="component" value="Segment"/>
</dbReference>
<dbReference type="InterPro" id="IPR036157">
    <property type="entry name" value="dUTPase-like_sf"/>
</dbReference>
<dbReference type="SUPFAM" id="SSF51283">
    <property type="entry name" value="dUTPase-like"/>
    <property type="match status" value="1"/>
</dbReference>